<sequence>MSDQQQQPDEPVVTPTLTAKQAKRANATVIGMLIATGITLAIVLLPVLLNPYQKPQVRDVDVQAIASEAAADAGYDPLAPELPDGWTSNYARWDSGVNSGVPVWEVGYLTPDWDFIRLTQTASANPTWISQTTGDSVVSGERVTGGTTWQLRDGADGEAHFVAEVEGMTVVLSSDADLATVDVLAEAVLRDLGETSQR</sequence>
<evidence type="ECO:0000313" key="3">
    <source>
        <dbReference type="Proteomes" id="UP000652763"/>
    </source>
</evidence>
<evidence type="ECO:0000313" key="2">
    <source>
        <dbReference type="EMBL" id="MBD8043136.1"/>
    </source>
</evidence>
<keyword evidence="1" id="KW-1133">Transmembrane helix</keyword>
<name>A0ABR8YG97_9MICC</name>
<keyword evidence="1" id="KW-0812">Transmembrane</keyword>
<gene>
    <name evidence="2" type="ORF">H9638_04845</name>
</gene>
<evidence type="ECO:0000256" key="1">
    <source>
        <dbReference type="SAM" id="Phobius"/>
    </source>
</evidence>
<keyword evidence="1" id="KW-0472">Membrane</keyword>
<dbReference type="Pfam" id="PF14030">
    <property type="entry name" value="DUF4245"/>
    <property type="match status" value="1"/>
</dbReference>
<proteinExistence type="predicted"/>
<protein>
    <submittedName>
        <fullName evidence="2">DUF4245 domain-containing protein</fullName>
    </submittedName>
</protein>
<dbReference type="EMBL" id="JACSQC010000002">
    <property type="protein sequence ID" value="MBD8043136.1"/>
    <property type="molecule type" value="Genomic_DNA"/>
</dbReference>
<dbReference type="InterPro" id="IPR025339">
    <property type="entry name" value="DUF4245"/>
</dbReference>
<reference evidence="2 3" key="1">
    <citation type="submission" date="2020-08" db="EMBL/GenBank/DDBJ databases">
        <title>A Genomic Blueprint of the Chicken Gut Microbiome.</title>
        <authorList>
            <person name="Gilroy R."/>
            <person name="Ravi A."/>
            <person name="Getino M."/>
            <person name="Pursley I."/>
            <person name="Horton D.L."/>
            <person name="Alikhan N.-F."/>
            <person name="Baker D."/>
            <person name="Gharbi K."/>
            <person name="Hall N."/>
            <person name="Watson M."/>
            <person name="Adriaenssens E.M."/>
            <person name="Foster-Nyarko E."/>
            <person name="Jarju S."/>
            <person name="Secka A."/>
            <person name="Antonio M."/>
            <person name="Oren A."/>
            <person name="Chaudhuri R."/>
            <person name="La Ragione R.M."/>
            <person name="Hildebrand F."/>
            <person name="Pallen M.J."/>
        </authorList>
    </citation>
    <scope>NUCLEOTIDE SEQUENCE [LARGE SCALE GENOMIC DNA]</scope>
    <source>
        <strain evidence="2 3">Sa2BUA2</strain>
    </source>
</reference>
<accession>A0ABR8YG97</accession>
<feature type="transmembrane region" description="Helical" evidence="1">
    <location>
        <begin position="29"/>
        <end position="49"/>
    </location>
</feature>
<organism evidence="2 3">
    <name type="scientific">Arthrobacter pullicola</name>
    <dbReference type="NCBI Taxonomy" id="2762224"/>
    <lineage>
        <taxon>Bacteria</taxon>
        <taxon>Bacillati</taxon>
        <taxon>Actinomycetota</taxon>
        <taxon>Actinomycetes</taxon>
        <taxon>Micrococcales</taxon>
        <taxon>Micrococcaceae</taxon>
        <taxon>Arthrobacter</taxon>
    </lineage>
</organism>
<comment type="caution">
    <text evidence="2">The sequence shown here is derived from an EMBL/GenBank/DDBJ whole genome shotgun (WGS) entry which is preliminary data.</text>
</comment>
<dbReference type="RefSeq" id="WP_191746075.1">
    <property type="nucleotide sequence ID" value="NZ_JACSQC010000002.1"/>
</dbReference>
<keyword evidence="3" id="KW-1185">Reference proteome</keyword>
<dbReference type="Proteomes" id="UP000652763">
    <property type="component" value="Unassembled WGS sequence"/>
</dbReference>